<evidence type="ECO:0008006" key="2">
    <source>
        <dbReference type="Google" id="ProtNLM"/>
    </source>
</evidence>
<dbReference type="AlphaFoldDB" id="A0A6C0CG52"/>
<proteinExistence type="predicted"/>
<organism evidence="1">
    <name type="scientific">viral metagenome</name>
    <dbReference type="NCBI Taxonomy" id="1070528"/>
    <lineage>
        <taxon>unclassified sequences</taxon>
        <taxon>metagenomes</taxon>
        <taxon>organismal metagenomes</taxon>
    </lineage>
</organism>
<protein>
    <recommendedName>
        <fullName evidence="2">Mitochondrial resolvase Ydc2 catalytic domain-containing protein</fullName>
    </recommendedName>
</protein>
<dbReference type="Gene3D" id="3.30.420.10">
    <property type="entry name" value="Ribonuclease H-like superfamily/Ribonuclease H"/>
    <property type="match status" value="1"/>
</dbReference>
<dbReference type="GO" id="GO:0003676">
    <property type="term" value="F:nucleic acid binding"/>
    <property type="evidence" value="ECO:0007669"/>
    <property type="project" value="InterPro"/>
</dbReference>
<accession>A0A6C0CG52</accession>
<dbReference type="InterPro" id="IPR036397">
    <property type="entry name" value="RNaseH_sf"/>
</dbReference>
<sequence length="226" mass="25778">MKILSFDVGIKNLSFCILNDTVIEDWGILNICTDDVCDHCNSKTGQRCDKSAKFVDKDGFKVCPAHSKLKCYSDKKFKKVSKKDNPMLDQGKCIVENLQKKDNFLDVDLVVIENQPALKNPTMKSIQMIIYSYFLINGVCNNDSNIASIQMINARNKLKAYKGPVVACDIKDRYKKTKFLGIEYCKYMINESKQDKKFIDLFVNSKKKDDLADAYLQGMYVLGIKS</sequence>
<reference evidence="1" key="1">
    <citation type="journal article" date="2020" name="Nature">
        <title>Giant virus diversity and host interactions through global metagenomics.</title>
        <authorList>
            <person name="Schulz F."/>
            <person name="Roux S."/>
            <person name="Paez-Espino D."/>
            <person name="Jungbluth S."/>
            <person name="Walsh D.A."/>
            <person name="Denef V.J."/>
            <person name="McMahon K.D."/>
            <person name="Konstantinidis K.T."/>
            <person name="Eloe-Fadrosh E.A."/>
            <person name="Kyrpides N.C."/>
            <person name="Woyke T."/>
        </authorList>
    </citation>
    <scope>NUCLEOTIDE SEQUENCE</scope>
    <source>
        <strain evidence="1">GVMAG-M-3300020595-32</strain>
    </source>
</reference>
<dbReference type="SUPFAM" id="SSF53098">
    <property type="entry name" value="Ribonuclease H-like"/>
    <property type="match status" value="1"/>
</dbReference>
<dbReference type="EMBL" id="MN739396">
    <property type="protein sequence ID" value="QHT02594.1"/>
    <property type="molecule type" value="Genomic_DNA"/>
</dbReference>
<dbReference type="InterPro" id="IPR012337">
    <property type="entry name" value="RNaseH-like_sf"/>
</dbReference>
<name>A0A6C0CG52_9ZZZZ</name>
<evidence type="ECO:0000313" key="1">
    <source>
        <dbReference type="EMBL" id="QHT02594.1"/>
    </source>
</evidence>